<dbReference type="AlphaFoldDB" id="A0A4Y7Q208"/>
<feature type="transmembrane region" description="Helical" evidence="1">
    <location>
        <begin position="112"/>
        <end position="136"/>
    </location>
</feature>
<organism evidence="2 3">
    <name type="scientific">Rickenella mellea</name>
    <dbReference type="NCBI Taxonomy" id="50990"/>
    <lineage>
        <taxon>Eukaryota</taxon>
        <taxon>Fungi</taxon>
        <taxon>Dikarya</taxon>
        <taxon>Basidiomycota</taxon>
        <taxon>Agaricomycotina</taxon>
        <taxon>Agaricomycetes</taxon>
        <taxon>Hymenochaetales</taxon>
        <taxon>Rickenellaceae</taxon>
        <taxon>Rickenella</taxon>
    </lineage>
</organism>
<dbReference type="EMBL" id="ML170179">
    <property type="protein sequence ID" value="TDL21683.1"/>
    <property type="molecule type" value="Genomic_DNA"/>
</dbReference>
<evidence type="ECO:0000313" key="3">
    <source>
        <dbReference type="Proteomes" id="UP000294933"/>
    </source>
</evidence>
<reference evidence="2 3" key="1">
    <citation type="submission" date="2018-06" db="EMBL/GenBank/DDBJ databases">
        <title>A transcriptomic atlas of mushroom development highlights an independent origin of complex multicellularity.</title>
        <authorList>
            <consortium name="DOE Joint Genome Institute"/>
            <person name="Krizsan K."/>
            <person name="Almasi E."/>
            <person name="Merenyi Z."/>
            <person name="Sahu N."/>
            <person name="Viragh M."/>
            <person name="Koszo T."/>
            <person name="Mondo S."/>
            <person name="Kiss B."/>
            <person name="Balint B."/>
            <person name="Kues U."/>
            <person name="Barry K."/>
            <person name="Hegedus J.C."/>
            <person name="Henrissat B."/>
            <person name="Johnson J."/>
            <person name="Lipzen A."/>
            <person name="Ohm R."/>
            <person name="Nagy I."/>
            <person name="Pangilinan J."/>
            <person name="Yan J."/>
            <person name="Xiong Y."/>
            <person name="Grigoriev I.V."/>
            <person name="Hibbett D.S."/>
            <person name="Nagy L.G."/>
        </authorList>
    </citation>
    <scope>NUCLEOTIDE SEQUENCE [LARGE SCALE GENOMIC DNA]</scope>
    <source>
        <strain evidence="2 3">SZMC22713</strain>
    </source>
</reference>
<protein>
    <submittedName>
        <fullName evidence="2">Uncharacterized protein</fullName>
    </submittedName>
</protein>
<dbReference type="VEuPathDB" id="FungiDB:BD410DRAFT_866715"/>
<name>A0A4Y7Q208_9AGAM</name>
<evidence type="ECO:0000313" key="2">
    <source>
        <dbReference type="EMBL" id="TDL21683.1"/>
    </source>
</evidence>
<accession>A0A4Y7Q208</accession>
<keyword evidence="3" id="KW-1185">Reference proteome</keyword>
<keyword evidence="1" id="KW-1133">Transmembrane helix</keyword>
<feature type="transmembrane region" description="Helical" evidence="1">
    <location>
        <begin position="42"/>
        <end position="63"/>
    </location>
</feature>
<evidence type="ECO:0000256" key="1">
    <source>
        <dbReference type="SAM" id="Phobius"/>
    </source>
</evidence>
<keyword evidence="1" id="KW-0812">Transmembrane</keyword>
<feature type="transmembrane region" description="Helical" evidence="1">
    <location>
        <begin position="157"/>
        <end position="177"/>
    </location>
</feature>
<keyword evidence="1" id="KW-0472">Membrane</keyword>
<sequence>MSDSYSDIAGLITEAGQIVLAYRVAISGTEIWKSKFRGAQSLFFLTRYSYMVLMVLYCAENLIRNPSQTMSRSCLRCDGSMTQIGVYGVANVAVGVYIGVLEKPQVGDVQLASTSIALTLDILVFGFTFSQTLHHAREMRKFGLRNGLGYFMLRDVVGFRARLLIGVVSTTIFFRIIRGIGNIRLTVILINRLVLNLRQVSHLQEGHALTLDATGTIREPVFATNSILGNIGAPLRVGSEDDGEVEEIGVDAEAEVVEDCRMVDRSGITETCDPSDS</sequence>
<dbReference type="Proteomes" id="UP000294933">
    <property type="component" value="Unassembled WGS sequence"/>
</dbReference>
<proteinExistence type="predicted"/>
<feature type="transmembrane region" description="Helical" evidence="1">
    <location>
        <begin position="84"/>
        <end position="100"/>
    </location>
</feature>
<gene>
    <name evidence="2" type="ORF">BD410DRAFT_866715</name>
</gene>